<proteinExistence type="predicted"/>
<evidence type="ECO:0000256" key="1">
    <source>
        <dbReference type="PROSITE-ProRule" id="PRU00325"/>
    </source>
</evidence>
<evidence type="ECO:0000313" key="4">
    <source>
        <dbReference type="EMBL" id="KAF5182315.1"/>
    </source>
</evidence>
<keyword evidence="5" id="KW-1185">Reference proteome</keyword>
<keyword evidence="1" id="KW-0479">Metal-binding</keyword>
<name>A0A7J6VDN2_THATH</name>
<dbReference type="InterPro" id="IPR052579">
    <property type="entry name" value="Zinc_finger_SWIM"/>
</dbReference>
<evidence type="ECO:0000256" key="2">
    <source>
        <dbReference type="SAM" id="MobiDB-lite"/>
    </source>
</evidence>
<feature type="domain" description="SWIM-type" evidence="3">
    <location>
        <begin position="203"/>
        <end position="235"/>
    </location>
</feature>
<keyword evidence="1" id="KW-0863">Zinc-finger</keyword>
<dbReference type="PANTHER" id="PTHR31569">
    <property type="entry name" value="SWIM-TYPE DOMAIN-CONTAINING PROTEIN"/>
    <property type="match status" value="1"/>
</dbReference>
<dbReference type="EMBL" id="JABWDY010034887">
    <property type="protein sequence ID" value="KAF5182315.1"/>
    <property type="molecule type" value="Genomic_DNA"/>
</dbReference>
<keyword evidence="1" id="KW-0862">Zinc</keyword>
<feature type="region of interest" description="Disordered" evidence="2">
    <location>
        <begin position="304"/>
        <end position="329"/>
    </location>
</feature>
<evidence type="ECO:0000259" key="3">
    <source>
        <dbReference type="PROSITE" id="PS50966"/>
    </source>
</evidence>
<protein>
    <recommendedName>
        <fullName evidence="3">SWIM-type domain-containing protein</fullName>
    </recommendedName>
</protein>
<dbReference type="OrthoDB" id="1858323at2759"/>
<dbReference type="PANTHER" id="PTHR31569:SF4">
    <property type="entry name" value="SWIM-TYPE DOMAIN-CONTAINING PROTEIN"/>
    <property type="match status" value="1"/>
</dbReference>
<evidence type="ECO:0000313" key="5">
    <source>
        <dbReference type="Proteomes" id="UP000554482"/>
    </source>
</evidence>
<dbReference type="Proteomes" id="UP000554482">
    <property type="component" value="Unassembled WGS sequence"/>
</dbReference>
<comment type="caution">
    <text evidence="4">The sequence shown here is derived from an EMBL/GenBank/DDBJ whole genome shotgun (WGS) entry which is preliminary data.</text>
</comment>
<dbReference type="InterPro" id="IPR007527">
    <property type="entry name" value="Znf_SWIM"/>
</dbReference>
<dbReference type="AlphaFoldDB" id="A0A7J6VDN2"/>
<accession>A0A7J6VDN2</accession>
<sequence>MEISPFLEQSQRICNITLENMESSIFDVANSDNHHQDFENNNFGATSMAVSQSEHSTNEKGPKSDYVQSELVNIDLTDNFTTDKIFESREELIRWAARTAREAGCTVVIKKSDHAVSGRTPRVESAHAKLKRHVGKCSMFDFVGLWKVMHLMINEQITEIRVSFERSLNSVKHEHRILILKEVKGFVSREAIDLILSERKHAFSMGLDADACMCILHSTHGLPCAHEIAIYDHDKCPIPLSSIHSFWKKLSGIPTLRDRGDLDNYPEFQMFVKHYEESDDVRKKYLLKKLKELADSATSWLVEPQEDIETEDQPKGSKQRKLLQIESSS</sequence>
<organism evidence="4 5">
    <name type="scientific">Thalictrum thalictroides</name>
    <name type="common">Rue-anemone</name>
    <name type="synonym">Anemone thalictroides</name>
    <dbReference type="NCBI Taxonomy" id="46969"/>
    <lineage>
        <taxon>Eukaryota</taxon>
        <taxon>Viridiplantae</taxon>
        <taxon>Streptophyta</taxon>
        <taxon>Embryophyta</taxon>
        <taxon>Tracheophyta</taxon>
        <taxon>Spermatophyta</taxon>
        <taxon>Magnoliopsida</taxon>
        <taxon>Ranunculales</taxon>
        <taxon>Ranunculaceae</taxon>
        <taxon>Thalictroideae</taxon>
        <taxon>Thalictrum</taxon>
    </lineage>
</organism>
<dbReference type="GO" id="GO:0008270">
    <property type="term" value="F:zinc ion binding"/>
    <property type="evidence" value="ECO:0007669"/>
    <property type="project" value="UniProtKB-KW"/>
</dbReference>
<dbReference type="PROSITE" id="PS50966">
    <property type="entry name" value="ZF_SWIM"/>
    <property type="match status" value="1"/>
</dbReference>
<gene>
    <name evidence="4" type="ORF">FRX31_028095</name>
</gene>
<reference evidence="4 5" key="1">
    <citation type="submission" date="2020-06" db="EMBL/GenBank/DDBJ databases">
        <title>Transcriptomic and genomic resources for Thalictrum thalictroides and T. hernandezii: Facilitating candidate gene discovery in an emerging model plant lineage.</title>
        <authorList>
            <person name="Arias T."/>
            <person name="Riano-Pachon D.M."/>
            <person name="Di Stilio V.S."/>
        </authorList>
    </citation>
    <scope>NUCLEOTIDE SEQUENCE [LARGE SCALE GENOMIC DNA]</scope>
    <source>
        <strain evidence="5">cv. WT478/WT964</strain>
        <tissue evidence="4">Leaves</tissue>
    </source>
</reference>